<dbReference type="EMBL" id="KZ826339">
    <property type="protein sequence ID" value="PYI07756.1"/>
    <property type="molecule type" value="Genomic_DNA"/>
</dbReference>
<sequence>MTYRDLDGRRLQFNTSFRPAARYLYFHYCLQALRRAWQENTDGTPGATIRDEMGKPFWGTPGRYLPKNMSLALVEELRHDYKDLLRGASRKTGKQSLLVEVAAKQVGARRKQLRDSVFGDDEDEDYESEEEEEEEEEDDHSTWSL</sequence>
<dbReference type="STRING" id="1448318.A0A319EC76"/>
<dbReference type="Proteomes" id="UP000248423">
    <property type="component" value="Unassembled WGS sequence"/>
</dbReference>
<evidence type="ECO:0000313" key="3">
    <source>
        <dbReference type="Proteomes" id="UP000248423"/>
    </source>
</evidence>
<reference evidence="2 3" key="1">
    <citation type="submission" date="2018-02" db="EMBL/GenBank/DDBJ databases">
        <title>The genomes of Aspergillus section Nigri reveals drivers in fungal speciation.</title>
        <authorList>
            <consortium name="DOE Joint Genome Institute"/>
            <person name="Vesth T.C."/>
            <person name="Nybo J."/>
            <person name="Theobald S."/>
            <person name="Brandl J."/>
            <person name="Frisvad J.C."/>
            <person name="Nielsen K.F."/>
            <person name="Lyhne E.K."/>
            <person name="Kogle M.E."/>
            <person name="Kuo A."/>
            <person name="Riley R."/>
            <person name="Clum A."/>
            <person name="Nolan M."/>
            <person name="Lipzen A."/>
            <person name="Salamov A."/>
            <person name="Henrissat B."/>
            <person name="Wiebenga A."/>
            <person name="De vries R.P."/>
            <person name="Grigoriev I.V."/>
            <person name="Mortensen U.H."/>
            <person name="Andersen M.R."/>
            <person name="Baker S.E."/>
        </authorList>
    </citation>
    <scope>NUCLEOTIDE SEQUENCE [LARGE SCALE GENOMIC DNA]</scope>
    <source>
        <strain evidence="2 3">CBS 121057</strain>
    </source>
</reference>
<feature type="region of interest" description="Disordered" evidence="1">
    <location>
        <begin position="105"/>
        <end position="145"/>
    </location>
</feature>
<name>A0A319EC76_ASPSB</name>
<accession>A0A319EC76</accession>
<feature type="compositionally biased region" description="Acidic residues" evidence="1">
    <location>
        <begin position="118"/>
        <end position="139"/>
    </location>
</feature>
<dbReference type="OrthoDB" id="5386595at2759"/>
<gene>
    <name evidence="2" type="ORF">BO78DRAFT_385690</name>
</gene>
<evidence type="ECO:0000256" key="1">
    <source>
        <dbReference type="SAM" id="MobiDB-lite"/>
    </source>
</evidence>
<keyword evidence="3" id="KW-1185">Reference proteome</keyword>
<organism evidence="2 3">
    <name type="scientific">Aspergillus sclerotiicarbonarius (strain CBS 121057 / IBT 28362)</name>
    <dbReference type="NCBI Taxonomy" id="1448318"/>
    <lineage>
        <taxon>Eukaryota</taxon>
        <taxon>Fungi</taxon>
        <taxon>Dikarya</taxon>
        <taxon>Ascomycota</taxon>
        <taxon>Pezizomycotina</taxon>
        <taxon>Eurotiomycetes</taxon>
        <taxon>Eurotiomycetidae</taxon>
        <taxon>Eurotiales</taxon>
        <taxon>Aspergillaceae</taxon>
        <taxon>Aspergillus</taxon>
        <taxon>Aspergillus subgen. Circumdati</taxon>
    </lineage>
</organism>
<protein>
    <submittedName>
        <fullName evidence="2">Uncharacterized protein</fullName>
    </submittedName>
</protein>
<evidence type="ECO:0000313" key="2">
    <source>
        <dbReference type="EMBL" id="PYI07756.1"/>
    </source>
</evidence>
<dbReference type="AlphaFoldDB" id="A0A319EC76"/>
<proteinExistence type="predicted"/>
<dbReference type="VEuPathDB" id="FungiDB:BO78DRAFT_385690"/>